<proteinExistence type="predicted"/>
<dbReference type="EMBL" id="AP024702">
    <property type="protein sequence ID" value="BCX49250.1"/>
    <property type="molecule type" value="Genomic_DNA"/>
</dbReference>
<dbReference type="SUPFAM" id="SSF53474">
    <property type="entry name" value="alpha/beta-Hydrolases"/>
    <property type="match status" value="1"/>
</dbReference>
<reference evidence="2 3" key="1">
    <citation type="submission" date="2021-06" db="EMBL/GenBank/DDBJ databases">
        <title>Complete genome of Haloferula helveola possessing various polysaccharide degrading enzymes.</title>
        <authorList>
            <person name="Takami H."/>
            <person name="Huang C."/>
            <person name="Hamasaki K."/>
        </authorList>
    </citation>
    <scope>NUCLEOTIDE SEQUENCE [LARGE SCALE GENOMIC DNA]</scope>
    <source>
        <strain evidence="2 3">CN-1</strain>
    </source>
</reference>
<accession>A0ABM7RFG6</accession>
<dbReference type="InterPro" id="IPR002925">
    <property type="entry name" value="Dienelactn_hydro"/>
</dbReference>
<protein>
    <submittedName>
        <fullName evidence="2">Dipeptidylaminopeptidase/acylaminoacyl-peptidase- like protein</fullName>
    </submittedName>
</protein>
<name>A0ABM7RFG6_9BACT</name>
<dbReference type="Pfam" id="PF01738">
    <property type="entry name" value="DLH"/>
    <property type="match status" value="1"/>
</dbReference>
<dbReference type="PANTHER" id="PTHR22946:SF0">
    <property type="entry name" value="DIENELACTONE HYDROLASE DOMAIN-CONTAINING PROTEIN"/>
    <property type="match status" value="1"/>
</dbReference>
<dbReference type="Gene3D" id="3.40.50.1820">
    <property type="entry name" value="alpha/beta hydrolase"/>
    <property type="match status" value="1"/>
</dbReference>
<dbReference type="InterPro" id="IPR050261">
    <property type="entry name" value="FrsA_esterase"/>
</dbReference>
<evidence type="ECO:0000259" key="1">
    <source>
        <dbReference type="Pfam" id="PF01738"/>
    </source>
</evidence>
<evidence type="ECO:0000313" key="2">
    <source>
        <dbReference type="EMBL" id="BCX49250.1"/>
    </source>
</evidence>
<gene>
    <name evidence="2" type="ORF">HAHE_31580</name>
</gene>
<sequence length="595" mass="67489">MVMASAALGADETFAPYESTEDVPQRAEELWEAYDPREEALEVKIVKEWKENGVVTRYITFKVGTFKGSDARIAAYYSFPDNGGRNPAFVWSHGGGQRAERGRGVYFAKQGFATVDINWLGRPMEDDIKINTDWGKVDPTQGPRFYKKALRDGWKRDLQPDEHTIDPVPSPRNANWFLLAVAARRAITFLEQQPEVDPDRLGFSGFSMGGMVTALTATDSRLKAVAPFVGGTGFKYVDFPGGIRGSSIRTHFQDLDLYRKTIDASAYWPSVRCPVMFISSSNDFHATFERIYRSMALLQHDDWRVSANIHRNHGPDPEQWVMLNLWFDRYLKGVDPDIPVTPPSSFEVEGKTARFVVTPAQRDRLVGVEVYYSYDPNSRTRFWNRADAIEAAGKYRVDLPVHENLPLYVFALCRYRLPGKVTLERGETTTFTLNSLEHVHLPDAVDLSALADVPKTRTVFEDFEHGLQDWASRDQCSIQTYKFQSPELDTSNDKKLVLTVDPKGRKLLLRLRTGSDFLGKEGKFGSFTFTKPVDGKASRNVVVERKDFRGEDGETLEWANIVTFDVALIDRETREPVNLTSEHGRGILQRIELVD</sequence>
<evidence type="ECO:0000313" key="3">
    <source>
        <dbReference type="Proteomes" id="UP001374893"/>
    </source>
</evidence>
<organism evidence="2 3">
    <name type="scientific">Haloferula helveola</name>
    <dbReference type="NCBI Taxonomy" id="490095"/>
    <lineage>
        <taxon>Bacteria</taxon>
        <taxon>Pseudomonadati</taxon>
        <taxon>Verrucomicrobiota</taxon>
        <taxon>Verrucomicrobiia</taxon>
        <taxon>Verrucomicrobiales</taxon>
        <taxon>Verrucomicrobiaceae</taxon>
        <taxon>Haloferula</taxon>
    </lineage>
</organism>
<feature type="domain" description="Dienelactone hydrolase" evidence="1">
    <location>
        <begin position="184"/>
        <end position="289"/>
    </location>
</feature>
<keyword evidence="3" id="KW-1185">Reference proteome</keyword>
<dbReference type="InterPro" id="IPR029058">
    <property type="entry name" value="AB_hydrolase_fold"/>
</dbReference>
<dbReference type="Proteomes" id="UP001374893">
    <property type="component" value="Chromosome"/>
</dbReference>
<dbReference type="PANTHER" id="PTHR22946">
    <property type="entry name" value="DIENELACTONE HYDROLASE DOMAIN-CONTAINING PROTEIN-RELATED"/>
    <property type="match status" value="1"/>
</dbReference>